<name>A0ACB9B6S8_9ASTR</name>
<comment type="caution">
    <text evidence="1">The sequence shown here is derived from an EMBL/GenBank/DDBJ whole genome shotgun (WGS) entry which is preliminary data.</text>
</comment>
<keyword evidence="2" id="KW-1185">Reference proteome</keyword>
<evidence type="ECO:0000313" key="2">
    <source>
        <dbReference type="Proteomes" id="UP001056120"/>
    </source>
</evidence>
<accession>A0ACB9B6S8</accession>
<protein>
    <submittedName>
        <fullName evidence="1">Uncharacterized protein</fullName>
    </submittedName>
</protein>
<dbReference type="EMBL" id="CM042040">
    <property type="protein sequence ID" value="KAI3717936.1"/>
    <property type="molecule type" value="Genomic_DNA"/>
</dbReference>
<reference evidence="2" key="1">
    <citation type="journal article" date="2022" name="Mol. Ecol. Resour.">
        <title>The genomes of chicory, endive, great burdock and yacon provide insights into Asteraceae palaeo-polyploidization history and plant inulin production.</title>
        <authorList>
            <person name="Fan W."/>
            <person name="Wang S."/>
            <person name="Wang H."/>
            <person name="Wang A."/>
            <person name="Jiang F."/>
            <person name="Liu H."/>
            <person name="Zhao H."/>
            <person name="Xu D."/>
            <person name="Zhang Y."/>
        </authorList>
    </citation>
    <scope>NUCLEOTIDE SEQUENCE [LARGE SCALE GENOMIC DNA]</scope>
    <source>
        <strain evidence="2">cv. Yunnan</strain>
    </source>
</reference>
<proteinExistence type="predicted"/>
<organism evidence="1 2">
    <name type="scientific">Smallanthus sonchifolius</name>
    <dbReference type="NCBI Taxonomy" id="185202"/>
    <lineage>
        <taxon>Eukaryota</taxon>
        <taxon>Viridiplantae</taxon>
        <taxon>Streptophyta</taxon>
        <taxon>Embryophyta</taxon>
        <taxon>Tracheophyta</taxon>
        <taxon>Spermatophyta</taxon>
        <taxon>Magnoliopsida</taxon>
        <taxon>eudicotyledons</taxon>
        <taxon>Gunneridae</taxon>
        <taxon>Pentapetalae</taxon>
        <taxon>asterids</taxon>
        <taxon>campanulids</taxon>
        <taxon>Asterales</taxon>
        <taxon>Asteraceae</taxon>
        <taxon>Asteroideae</taxon>
        <taxon>Heliantheae alliance</taxon>
        <taxon>Millerieae</taxon>
        <taxon>Smallanthus</taxon>
    </lineage>
</organism>
<sequence>MARDKPSGLMVKGHVLKRGEICNTARNEPMAYMDGSVFIKNPKVLIFANHSGGFLGVLIKFGSLSTLQWR</sequence>
<dbReference type="Proteomes" id="UP001056120">
    <property type="component" value="Linkage Group LG23"/>
</dbReference>
<reference evidence="1 2" key="2">
    <citation type="journal article" date="2022" name="Mol. Ecol. Resour.">
        <title>The genomes of chicory, endive, great burdock and yacon provide insights into Asteraceae paleo-polyploidization history and plant inulin production.</title>
        <authorList>
            <person name="Fan W."/>
            <person name="Wang S."/>
            <person name="Wang H."/>
            <person name="Wang A."/>
            <person name="Jiang F."/>
            <person name="Liu H."/>
            <person name="Zhao H."/>
            <person name="Xu D."/>
            <person name="Zhang Y."/>
        </authorList>
    </citation>
    <scope>NUCLEOTIDE SEQUENCE [LARGE SCALE GENOMIC DNA]</scope>
    <source>
        <strain evidence="2">cv. Yunnan</strain>
        <tissue evidence="1">Leaves</tissue>
    </source>
</reference>
<gene>
    <name evidence="1" type="ORF">L1987_69875</name>
</gene>
<evidence type="ECO:0000313" key="1">
    <source>
        <dbReference type="EMBL" id="KAI3717936.1"/>
    </source>
</evidence>